<gene>
    <name evidence="1" type="ORF">H2199_008143</name>
</gene>
<organism evidence="1 2">
    <name type="scientific">Coniosporium tulheliwenetii</name>
    <dbReference type="NCBI Taxonomy" id="3383036"/>
    <lineage>
        <taxon>Eukaryota</taxon>
        <taxon>Fungi</taxon>
        <taxon>Dikarya</taxon>
        <taxon>Ascomycota</taxon>
        <taxon>Pezizomycotina</taxon>
        <taxon>Dothideomycetes</taxon>
        <taxon>Dothideomycetes incertae sedis</taxon>
        <taxon>Coniosporium</taxon>
    </lineage>
</organism>
<protein>
    <submittedName>
        <fullName evidence="1">Uncharacterized protein</fullName>
    </submittedName>
</protein>
<keyword evidence="2" id="KW-1185">Reference proteome</keyword>
<name>A0ACC2YKJ2_9PEZI</name>
<sequence length="164" mass="18544">MPRRTRLLRPPVVLAHGKKDSKATQMRPPIWEIVSDRRGKFRNIFPMYRFIFTTSSWTNRNHSGPLYKPHRSTTAQLLPVTAHDVPSSPSPSHMRLHLIRSLSGGRTAWSSTVTVAGHQIPARYWYDGSRVNQAKEDAAEVALQRMGMASTAPAQQRWYGASNP</sequence>
<evidence type="ECO:0000313" key="1">
    <source>
        <dbReference type="EMBL" id="KAJ9635791.1"/>
    </source>
</evidence>
<proteinExistence type="predicted"/>
<comment type="caution">
    <text evidence="1">The sequence shown here is derived from an EMBL/GenBank/DDBJ whole genome shotgun (WGS) entry which is preliminary data.</text>
</comment>
<evidence type="ECO:0000313" key="2">
    <source>
        <dbReference type="Proteomes" id="UP001172680"/>
    </source>
</evidence>
<reference evidence="1" key="1">
    <citation type="submission" date="2022-10" db="EMBL/GenBank/DDBJ databases">
        <title>Culturing micro-colonial fungi from biological soil crusts in the Mojave desert and describing Neophaeococcomyces mojavensis, and introducing the new genera and species Taxawa tesnikishii.</title>
        <authorList>
            <person name="Kurbessoian T."/>
            <person name="Stajich J.E."/>
        </authorList>
    </citation>
    <scope>NUCLEOTIDE SEQUENCE</scope>
    <source>
        <strain evidence="1">JES_115</strain>
    </source>
</reference>
<dbReference type="EMBL" id="JAPDRP010000026">
    <property type="protein sequence ID" value="KAJ9635791.1"/>
    <property type="molecule type" value="Genomic_DNA"/>
</dbReference>
<accession>A0ACC2YKJ2</accession>
<dbReference type="Proteomes" id="UP001172680">
    <property type="component" value="Unassembled WGS sequence"/>
</dbReference>